<reference evidence="10 11" key="1">
    <citation type="submission" date="2018-01" db="EMBL/GenBank/DDBJ databases">
        <title>Draft genome sequence of Salinispora sp. 13K206.</title>
        <authorList>
            <person name="Sahin N."/>
            <person name="Saygin H."/>
            <person name="Ay H."/>
        </authorList>
    </citation>
    <scope>NUCLEOTIDE SEQUENCE [LARGE SCALE GENOMIC DNA]</scope>
    <source>
        <strain evidence="10 11">13K206</strain>
    </source>
</reference>
<keyword evidence="4 8" id="KW-0812">Transmembrane</keyword>
<dbReference type="PROSITE" id="PS50850">
    <property type="entry name" value="MFS"/>
    <property type="match status" value="1"/>
</dbReference>
<dbReference type="GO" id="GO:0022857">
    <property type="term" value="F:transmembrane transporter activity"/>
    <property type="evidence" value="ECO:0007669"/>
    <property type="project" value="InterPro"/>
</dbReference>
<dbReference type="EMBL" id="POUB01000243">
    <property type="protein sequence ID" value="PZF89769.1"/>
    <property type="molecule type" value="Genomic_DNA"/>
</dbReference>
<evidence type="ECO:0000256" key="8">
    <source>
        <dbReference type="SAM" id="Phobius"/>
    </source>
</evidence>
<keyword evidence="6 8" id="KW-0472">Membrane</keyword>
<dbReference type="Gene3D" id="1.20.1250.20">
    <property type="entry name" value="MFS general substrate transporter like domains"/>
    <property type="match status" value="1"/>
</dbReference>
<feature type="transmembrane region" description="Helical" evidence="8">
    <location>
        <begin position="349"/>
        <end position="372"/>
    </location>
</feature>
<feature type="transmembrane region" description="Helical" evidence="8">
    <location>
        <begin position="314"/>
        <end position="337"/>
    </location>
</feature>
<dbReference type="PANTHER" id="PTHR23513:SF9">
    <property type="entry name" value="ENTEROBACTIN EXPORTER ENTS"/>
    <property type="match status" value="1"/>
</dbReference>
<evidence type="ECO:0000256" key="4">
    <source>
        <dbReference type="ARBA" id="ARBA00022692"/>
    </source>
</evidence>
<dbReference type="SUPFAM" id="SSF103473">
    <property type="entry name" value="MFS general substrate transporter"/>
    <property type="match status" value="1"/>
</dbReference>
<dbReference type="NCBIfam" id="NF007792">
    <property type="entry name" value="PRK10489.1"/>
    <property type="match status" value="1"/>
</dbReference>
<sequence>MRLGQITMDLTPLRSSRDFRIMFWARVVALLGISLTLVALSIQVYQLTRSSLAVGMVNVAAGGTLLAGTLAGGVLADRYERRQLLLLSRGGAAVVFAALTVNALLDQPRLWVVYLCAAVIGVVDGVSETALVAIVPDLVPKAQLAAAGALTAITTQLATMVGPSVGGAIIAGPGVAVCYGITCVATVIQVAMMSLVTRRPPAEAEHQHPLRAIAEGLRFVRRNRLIAGLLLVDVCGGLFALPYAVFPEFGAKVLHGDPRTVGLMYSAPAVGAFLGALFSGWVGRYSRPGRALLGAGLLWGLGITALGASGNIGFALVFLGLAGAGMIFTDILVRALLQQHTPSALMGRVSSFWLALATVAPAAGGALVGGLAGVTGPGIAVLLSGLACVTAVLVIAAVIPDVRRAVPATSTGDGSDPVPELTGVREGDGR</sequence>
<keyword evidence="5 8" id="KW-1133">Transmembrane helix</keyword>
<name>A0A2W2CN23_9ACTN</name>
<comment type="caution">
    <text evidence="10">The sequence shown here is derived from an EMBL/GenBank/DDBJ whole genome shotgun (WGS) entry which is preliminary data.</text>
</comment>
<dbReference type="PANTHER" id="PTHR23513">
    <property type="entry name" value="INTEGRAL MEMBRANE EFFLUX PROTEIN-RELATED"/>
    <property type="match status" value="1"/>
</dbReference>
<proteinExistence type="predicted"/>
<keyword evidence="11" id="KW-1185">Reference proteome</keyword>
<evidence type="ECO:0000259" key="9">
    <source>
        <dbReference type="PROSITE" id="PS50850"/>
    </source>
</evidence>
<feature type="domain" description="Major facilitator superfamily (MFS) profile" evidence="9">
    <location>
        <begin position="18"/>
        <end position="403"/>
    </location>
</feature>
<organism evidence="10 11">
    <name type="scientific">Micromonospora deserti</name>
    <dbReference type="NCBI Taxonomy" id="2070366"/>
    <lineage>
        <taxon>Bacteria</taxon>
        <taxon>Bacillati</taxon>
        <taxon>Actinomycetota</taxon>
        <taxon>Actinomycetes</taxon>
        <taxon>Micromonosporales</taxon>
        <taxon>Micromonosporaceae</taxon>
        <taxon>Micromonospora</taxon>
    </lineage>
</organism>
<dbReference type="InterPro" id="IPR010290">
    <property type="entry name" value="TM_effector"/>
</dbReference>
<evidence type="ECO:0000256" key="5">
    <source>
        <dbReference type="ARBA" id="ARBA00022989"/>
    </source>
</evidence>
<feature type="transmembrane region" description="Helical" evidence="8">
    <location>
        <begin position="111"/>
        <end position="135"/>
    </location>
</feature>
<dbReference type="Proteomes" id="UP000248749">
    <property type="component" value="Unassembled WGS sequence"/>
</dbReference>
<dbReference type="InterPro" id="IPR020846">
    <property type="entry name" value="MFS_dom"/>
</dbReference>
<dbReference type="InterPro" id="IPR036259">
    <property type="entry name" value="MFS_trans_sf"/>
</dbReference>
<keyword evidence="2" id="KW-0813">Transport</keyword>
<evidence type="ECO:0000256" key="1">
    <source>
        <dbReference type="ARBA" id="ARBA00004429"/>
    </source>
</evidence>
<gene>
    <name evidence="10" type="ORF">C1I99_25200</name>
</gene>
<evidence type="ECO:0000256" key="3">
    <source>
        <dbReference type="ARBA" id="ARBA00022475"/>
    </source>
</evidence>
<accession>A0A2W2CN23</accession>
<dbReference type="Pfam" id="PF05977">
    <property type="entry name" value="MFS_3"/>
    <property type="match status" value="1"/>
</dbReference>
<feature type="transmembrane region" description="Helical" evidence="8">
    <location>
        <begin position="378"/>
        <end position="399"/>
    </location>
</feature>
<feature type="transmembrane region" description="Helical" evidence="8">
    <location>
        <begin position="290"/>
        <end position="308"/>
    </location>
</feature>
<evidence type="ECO:0000256" key="2">
    <source>
        <dbReference type="ARBA" id="ARBA00022448"/>
    </source>
</evidence>
<dbReference type="GO" id="GO:0005886">
    <property type="term" value="C:plasma membrane"/>
    <property type="evidence" value="ECO:0007669"/>
    <property type="project" value="UniProtKB-SubCell"/>
</dbReference>
<dbReference type="CDD" id="cd06173">
    <property type="entry name" value="MFS_MefA_like"/>
    <property type="match status" value="1"/>
</dbReference>
<feature type="transmembrane region" description="Helical" evidence="8">
    <location>
        <begin position="21"/>
        <end position="45"/>
    </location>
</feature>
<feature type="transmembrane region" description="Helical" evidence="8">
    <location>
        <begin position="51"/>
        <end position="72"/>
    </location>
</feature>
<evidence type="ECO:0000256" key="6">
    <source>
        <dbReference type="ARBA" id="ARBA00023136"/>
    </source>
</evidence>
<dbReference type="RefSeq" id="WP_111136688.1">
    <property type="nucleotide sequence ID" value="NZ_POUB01000243.1"/>
</dbReference>
<protein>
    <submittedName>
        <fullName evidence="10">Enterobactin transporter EntS</fullName>
    </submittedName>
</protein>
<evidence type="ECO:0000313" key="11">
    <source>
        <dbReference type="Proteomes" id="UP000248749"/>
    </source>
</evidence>
<keyword evidence="3" id="KW-1003">Cell membrane</keyword>
<evidence type="ECO:0000313" key="10">
    <source>
        <dbReference type="EMBL" id="PZF89769.1"/>
    </source>
</evidence>
<evidence type="ECO:0000256" key="7">
    <source>
        <dbReference type="SAM" id="MobiDB-lite"/>
    </source>
</evidence>
<dbReference type="AlphaFoldDB" id="A0A2W2CN23"/>
<feature type="transmembrane region" description="Helical" evidence="8">
    <location>
        <begin position="225"/>
        <end position="245"/>
    </location>
</feature>
<feature type="region of interest" description="Disordered" evidence="7">
    <location>
        <begin position="407"/>
        <end position="430"/>
    </location>
</feature>
<feature type="transmembrane region" description="Helical" evidence="8">
    <location>
        <begin position="265"/>
        <end position="283"/>
    </location>
</feature>
<feature type="transmembrane region" description="Helical" evidence="8">
    <location>
        <begin position="168"/>
        <end position="191"/>
    </location>
</feature>
<comment type="subcellular location">
    <subcellularLocation>
        <location evidence="1">Cell inner membrane</location>
        <topology evidence="1">Multi-pass membrane protein</topology>
    </subcellularLocation>
</comment>
<feature type="transmembrane region" description="Helical" evidence="8">
    <location>
        <begin position="84"/>
        <end position="105"/>
    </location>
</feature>
<dbReference type="OrthoDB" id="5494559at2"/>